<dbReference type="RefSeq" id="WP_158363907.1">
    <property type="nucleotide sequence ID" value="NZ_JAOQKC010000014.1"/>
</dbReference>
<evidence type="ECO:0000313" key="5">
    <source>
        <dbReference type="Proteomes" id="UP001652461"/>
    </source>
</evidence>
<dbReference type="Proteomes" id="UP001652461">
    <property type="component" value="Unassembled WGS sequence"/>
</dbReference>
<dbReference type="Gene3D" id="3.40.630.30">
    <property type="match status" value="1"/>
</dbReference>
<gene>
    <name evidence="4" type="ORF">OCV63_11250</name>
</gene>
<organism evidence="4 5">
    <name type="scientific">Laedolimicola ammoniilytica</name>
    <dbReference type="NCBI Taxonomy" id="2981771"/>
    <lineage>
        <taxon>Bacteria</taxon>
        <taxon>Bacillati</taxon>
        <taxon>Bacillota</taxon>
        <taxon>Clostridia</taxon>
        <taxon>Lachnospirales</taxon>
        <taxon>Lachnospiraceae</taxon>
        <taxon>Laedolimicola</taxon>
    </lineage>
</organism>
<dbReference type="Pfam" id="PF13420">
    <property type="entry name" value="Acetyltransf_4"/>
    <property type="match status" value="1"/>
</dbReference>
<dbReference type="InterPro" id="IPR000182">
    <property type="entry name" value="GNAT_dom"/>
</dbReference>
<evidence type="ECO:0000259" key="3">
    <source>
        <dbReference type="PROSITE" id="PS51186"/>
    </source>
</evidence>
<dbReference type="PANTHER" id="PTHR43072:SF23">
    <property type="entry name" value="UPF0039 PROTEIN C11D3.02C"/>
    <property type="match status" value="1"/>
</dbReference>
<dbReference type="PROSITE" id="PS51186">
    <property type="entry name" value="GNAT"/>
    <property type="match status" value="1"/>
</dbReference>
<dbReference type="EMBL" id="JAOQKC010000014">
    <property type="protein sequence ID" value="MCU6697462.1"/>
    <property type="molecule type" value="Genomic_DNA"/>
</dbReference>
<proteinExistence type="predicted"/>
<sequence length="200" mass="23113">MAETELRIRRATLADAESILDIYRPYVEETVITFEYLVPSLEEFRERIAHTLEKYPCIVAERDSGIVGYACTGVFKDRAAYDWGVETTIYVKKDCKRGGIGRKLYTALEKVSAAQHILNLNACIGYPEVEDEYLTRDSAHFHEHLGYRLVGEFHKCGYKFGRWYDMIWMEKLIGDHTVEPKPVVPFPELDELTLHKCGIE</sequence>
<accession>A0ABT2RZ19</accession>
<keyword evidence="1" id="KW-0808">Transferase</keyword>
<evidence type="ECO:0000256" key="2">
    <source>
        <dbReference type="ARBA" id="ARBA00023315"/>
    </source>
</evidence>
<evidence type="ECO:0000256" key="1">
    <source>
        <dbReference type="ARBA" id="ARBA00022679"/>
    </source>
</evidence>
<protein>
    <submittedName>
        <fullName evidence="4">GNAT family N-acetyltransferase</fullName>
    </submittedName>
</protein>
<dbReference type="PANTHER" id="PTHR43072">
    <property type="entry name" value="N-ACETYLTRANSFERASE"/>
    <property type="match status" value="1"/>
</dbReference>
<keyword evidence="5" id="KW-1185">Reference proteome</keyword>
<feature type="domain" description="N-acetyltransferase" evidence="3">
    <location>
        <begin position="6"/>
        <end position="174"/>
    </location>
</feature>
<keyword evidence="2" id="KW-0012">Acyltransferase</keyword>
<dbReference type="CDD" id="cd04301">
    <property type="entry name" value="NAT_SF"/>
    <property type="match status" value="1"/>
</dbReference>
<name>A0ABT2RZ19_9FIRM</name>
<comment type="caution">
    <text evidence="4">The sequence shown here is derived from an EMBL/GenBank/DDBJ whole genome shotgun (WGS) entry which is preliminary data.</text>
</comment>
<dbReference type="SUPFAM" id="SSF55729">
    <property type="entry name" value="Acyl-CoA N-acyltransferases (Nat)"/>
    <property type="match status" value="1"/>
</dbReference>
<evidence type="ECO:0000313" key="4">
    <source>
        <dbReference type="EMBL" id="MCU6697462.1"/>
    </source>
</evidence>
<dbReference type="InterPro" id="IPR016181">
    <property type="entry name" value="Acyl_CoA_acyltransferase"/>
</dbReference>
<reference evidence="4 5" key="1">
    <citation type="journal article" date="2021" name="ISME Commun">
        <title>Automated analysis of genomic sequences facilitates high-throughput and comprehensive description of bacteria.</title>
        <authorList>
            <person name="Hitch T.C.A."/>
        </authorList>
    </citation>
    <scope>NUCLEOTIDE SEQUENCE [LARGE SCALE GENOMIC DNA]</scope>
    <source>
        <strain evidence="4 5">Sanger_04</strain>
    </source>
</reference>